<dbReference type="AlphaFoldDB" id="A0A398CI58"/>
<dbReference type="Proteomes" id="UP000266340">
    <property type="component" value="Unassembled WGS sequence"/>
</dbReference>
<organism evidence="1 2">
    <name type="scientific">Cohnella faecalis</name>
    <dbReference type="NCBI Taxonomy" id="2315694"/>
    <lineage>
        <taxon>Bacteria</taxon>
        <taxon>Bacillati</taxon>
        <taxon>Bacillota</taxon>
        <taxon>Bacilli</taxon>
        <taxon>Bacillales</taxon>
        <taxon>Paenibacillaceae</taxon>
        <taxon>Cohnella</taxon>
    </lineage>
</organism>
<proteinExistence type="predicted"/>
<comment type="caution">
    <text evidence="1">The sequence shown here is derived from an EMBL/GenBank/DDBJ whole genome shotgun (WGS) entry which is preliminary data.</text>
</comment>
<evidence type="ECO:0000313" key="2">
    <source>
        <dbReference type="Proteomes" id="UP000266340"/>
    </source>
</evidence>
<gene>
    <name evidence="1" type="ORF">D3H35_12880</name>
</gene>
<protein>
    <submittedName>
        <fullName evidence="1">Uncharacterized protein</fullName>
    </submittedName>
</protein>
<sequence>MIIIFLGSVLISLILGFITNGRLFNDQLRVFVHDNLVSKGKTIIQAYEQSNPDNQDTLMKGLTALENYSIRMFDMEGNPLHETDPPPNPSLEVSSEQLRDVLNGGVYWSNSARGPSKWYSDFPLKLTGSPLLCS</sequence>
<evidence type="ECO:0000313" key="1">
    <source>
        <dbReference type="EMBL" id="RIE01702.1"/>
    </source>
</evidence>
<keyword evidence="2" id="KW-1185">Reference proteome</keyword>
<dbReference type="EMBL" id="QXJM01000039">
    <property type="protein sequence ID" value="RIE01702.1"/>
    <property type="molecule type" value="Genomic_DNA"/>
</dbReference>
<accession>A0A398CI58</accession>
<reference evidence="1 2" key="1">
    <citation type="submission" date="2018-09" db="EMBL/GenBank/DDBJ databases">
        <title>Cohnella cavernae sp. nov., isolated from a karst cave.</title>
        <authorList>
            <person name="Zhu H."/>
        </authorList>
    </citation>
    <scope>NUCLEOTIDE SEQUENCE [LARGE SCALE GENOMIC DNA]</scope>
    <source>
        <strain evidence="1 2">K2E09-144</strain>
    </source>
</reference>
<name>A0A398CI58_9BACL</name>